<feature type="region of interest" description="Disordered" evidence="1">
    <location>
        <begin position="449"/>
        <end position="484"/>
    </location>
</feature>
<reference evidence="2 3" key="2">
    <citation type="journal article" date="2017" name="Sci. Rep.">
        <title>Ant-infecting Ophiocordyceps genomes reveal a high diversity of potential behavioral manipulation genes and a possible major role for enterotoxins.</title>
        <authorList>
            <person name="de Bekker C."/>
            <person name="Ohm R.A."/>
            <person name="Evans H.C."/>
            <person name="Brachmann A."/>
            <person name="Hughes D.P."/>
        </authorList>
    </citation>
    <scope>NUCLEOTIDE SEQUENCE [LARGE SCALE GENOMIC DNA]</scope>
    <source>
        <strain evidence="2 3">SC16a</strain>
    </source>
</reference>
<reference evidence="2 3" key="1">
    <citation type="journal article" date="2015" name="BMC Genomics">
        <title>Gene expression during zombie ant biting behavior reflects the complexity underlying fungal parasitic behavioral manipulation.</title>
        <authorList>
            <person name="de Bekker C."/>
            <person name="Ohm R.A."/>
            <person name="Loreto R.G."/>
            <person name="Sebastian A."/>
            <person name="Albert I."/>
            <person name="Merrow M."/>
            <person name="Brachmann A."/>
            <person name="Hughes D.P."/>
        </authorList>
    </citation>
    <scope>NUCLEOTIDE SEQUENCE [LARGE SCALE GENOMIC DNA]</scope>
    <source>
        <strain evidence="2 3">SC16a</strain>
    </source>
</reference>
<name>A0A2A9PAA9_OPHUN</name>
<accession>A0A2A9PAA9</accession>
<feature type="compositionally biased region" description="Basic and acidic residues" evidence="1">
    <location>
        <begin position="572"/>
        <end position="581"/>
    </location>
</feature>
<keyword evidence="3" id="KW-1185">Reference proteome</keyword>
<evidence type="ECO:0000256" key="1">
    <source>
        <dbReference type="SAM" id="MobiDB-lite"/>
    </source>
</evidence>
<feature type="compositionally biased region" description="Acidic residues" evidence="1">
    <location>
        <begin position="672"/>
        <end position="682"/>
    </location>
</feature>
<dbReference type="Proteomes" id="UP000037136">
    <property type="component" value="Unassembled WGS sequence"/>
</dbReference>
<feature type="region of interest" description="Disordered" evidence="1">
    <location>
        <begin position="572"/>
        <end position="693"/>
    </location>
</feature>
<feature type="compositionally biased region" description="Low complexity" evidence="1">
    <location>
        <begin position="149"/>
        <end position="165"/>
    </location>
</feature>
<evidence type="ECO:0000313" key="2">
    <source>
        <dbReference type="EMBL" id="PFH57941.1"/>
    </source>
</evidence>
<evidence type="ECO:0000313" key="3">
    <source>
        <dbReference type="Proteomes" id="UP000037136"/>
    </source>
</evidence>
<organism evidence="2 3">
    <name type="scientific">Ophiocordyceps unilateralis</name>
    <name type="common">Zombie-ant fungus</name>
    <name type="synonym">Torrubia unilateralis</name>
    <dbReference type="NCBI Taxonomy" id="268505"/>
    <lineage>
        <taxon>Eukaryota</taxon>
        <taxon>Fungi</taxon>
        <taxon>Dikarya</taxon>
        <taxon>Ascomycota</taxon>
        <taxon>Pezizomycotina</taxon>
        <taxon>Sordariomycetes</taxon>
        <taxon>Hypocreomycetidae</taxon>
        <taxon>Hypocreales</taxon>
        <taxon>Ophiocordycipitaceae</taxon>
        <taxon>Ophiocordyceps</taxon>
    </lineage>
</organism>
<feature type="region of interest" description="Disordered" evidence="1">
    <location>
        <begin position="329"/>
        <end position="370"/>
    </location>
</feature>
<dbReference type="OrthoDB" id="37886at2759"/>
<feature type="compositionally biased region" description="Low complexity" evidence="1">
    <location>
        <begin position="458"/>
        <end position="473"/>
    </location>
</feature>
<protein>
    <submittedName>
        <fullName evidence="2">Uncharacterized protein</fullName>
    </submittedName>
</protein>
<dbReference type="AlphaFoldDB" id="A0A2A9PAA9"/>
<comment type="caution">
    <text evidence="2">The sequence shown here is derived from an EMBL/GenBank/DDBJ whole genome shotgun (WGS) entry which is preliminary data.</text>
</comment>
<dbReference type="EMBL" id="LAZP02000348">
    <property type="protein sequence ID" value="PFH57941.1"/>
    <property type="molecule type" value="Genomic_DNA"/>
</dbReference>
<dbReference type="STRING" id="268505.A0A2A9PAA9"/>
<feature type="compositionally biased region" description="Polar residues" evidence="1">
    <location>
        <begin position="332"/>
        <end position="345"/>
    </location>
</feature>
<proteinExistence type="predicted"/>
<sequence length="693" mass="74594">MPSKSASKSALATRLTSSSAGLFSFLPNHLPPNFFFPLPPACSRRVAASAAAGVHVPTLVRPRASALEAPRLVSTVVSRRCSWASSKPGCRVCPGRQGSTGPDGLVPVSESGPGVIVFFRPAPARWPRQGPMPTADGTALPSHPPPKQSPTADSASAPSPAVGPSHLSAPRSLEGTFEYRELVDVVLKTAPDVLRQVMRDRWDKCLSGSDYHHRFILDRILPSATPSVLALAVQKSGEKMVRASKNQILAHLTTQDMDELADMILAKASDDFLDKAMARRLETIRARRLVNALARAERLGYDVRDIVEENSANGTELVVPSAASRAAFVPPRSSQSLQPQASTPIHQAGGSPAHTARNVSYPAPAKSSSPHGLVHCTRCGRPCSGDQAFRYHAQKRACEHSHKVDRVGIDVCPHCGCFFTGSGGLLYHIKSKVCGDYNGATEQAVMTELRSRPRRPYSSDLAVSSASSPAAGATQLKSSAQPVGVAANRNGLATPSRMSEDPYAKLTPEARRNFEQEMLMAEEKYGGMMRNAMSMPEHEREDYLQRIKNSYNSKQSTTRKKYGIRLRERRSKAEIEEERNRLLNAAPPAKRSRPNETNKTPVDSRNGTPLSAFGLPTGPSGLSGGLVETPGQAELVDPTTLLKQPGPRIPSQTQVAAPVGTSEDPMQVEDSSSTDEDEDDDDIPARLPALFPA</sequence>
<gene>
    <name evidence="2" type="ORF">XA68_14366</name>
</gene>
<feature type="compositionally biased region" description="Polar residues" evidence="1">
    <location>
        <begin position="595"/>
        <end position="609"/>
    </location>
</feature>
<feature type="region of interest" description="Disordered" evidence="1">
    <location>
        <begin position="124"/>
        <end position="169"/>
    </location>
</feature>